<evidence type="ECO:0008006" key="4">
    <source>
        <dbReference type="Google" id="ProtNLM"/>
    </source>
</evidence>
<feature type="coiled-coil region" evidence="1">
    <location>
        <begin position="65"/>
        <end position="92"/>
    </location>
</feature>
<dbReference type="AlphaFoldDB" id="A0A3S4IBT9"/>
<sequence>MKADMFNAVMKTLGSTQDETTRAVINAALETVNEPARQKAEADLNNAMAAFSQAKAVHADNMLKLEEATRAITRNEQEIESAQKEREQAEKSWRSRFREVLGAMTPEMKAERYQQVADREIANDLIALKTEMVAGLREEKAQAEAASRESGMACINTHRDALVVYAQHEWSAAIQNISPALVRAFRLRLRAMQMQGEKLPHATLMAELGGTVFTQSEFYAWDMNQEPVISQLGLNRPELPGVDMSKYQTAAQQNASWHQRRLAEEVALKEKAQAAARARA</sequence>
<evidence type="ECO:0000256" key="1">
    <source>
        <dbReference type="SAM" id="Coils"/>
    </source>
</evidence>
<keyword evidence="3" id="KW-1185">Reference proteome</keyword>
<dbReference type="KEGG" id="clap:NCTC11466_00434"/>
<gene>
    <name evidence="2" type="ORF">NCTC11466_00434</name>
</gene>
<dbReference type="EMBL" id="LR134201">
    <property type="protein sequence ID" value="VEB95327.1"/>
    <property type="molecule type" value="Genomic_DNA"/>
</dbReference>
<name>A0A3S4IBT9_9ENTR</name>
<dbReference type="Proteomes" id="UP000274122">
    <property type="component" value="Chromosome"/>
</dbReference>
<reference evidence="2 3" key="1">
    <citation type="submission" date="2018-12" db="EMBL/GenBank/DDBJ databases">
        <authorList>
            <consortium name="Pathogen Informatics"/>
        </authorList>
    </citation>
    <scope>NUCLEOTIDE SEQUENCE [LARGE SCALE GENOMIC DNA]</scope>
    <source>
        <strain evidence="2 3">NCTC11466</strain>
    </source>
</reference>
<proteinExistence type="predicted"/>
<protein>
    <recommendedName>
        <fullName evidence="4">Capsid protein</fullName>
    </recommendedName>
</protein>
<organism evidence="2 3">
    <name type="scientific">Cedecea lapagei</name>
    <dbReference type="NCBI Taxonomy" id="158823"/>
    <lineage>
        <taxon>Bacteria</taxon>
        <taxon>Pseudomonadati</taxon>
        <taxon>Pseudomonadota</taxon>
        <taxon>Gammaproteobacteria</taxon>
        <taxon>Enterobacterales</taxon>
        <taxon>Enterobacteriaceae</taxon>
        <taxon>Cedecea</taxon>
    </lineage>
</organism>
<keyword evidence="1" id="KW-0175">Coiled coil</keyword>
<evidence type="ECO:0000313" key="3">
    <source>
        <dbReference type="Proteomes" id="UP000274122"/>
    </source>
</evidence>
<accession>A0A3S4IBT9</accession>
<evidence type="ECO:0000313" key="2">
    <source>
        <dbReference type="EMBL" id="VEB95327.1"/>
    </source>
</evidence>